<dbReference type="PANTHER" id="PTHR43806:SF11">
    <property type="entry name" value="CEREVISIN-RELATED"/>
    <property type="match status" value="1"/>
</dbReference>
<dbReference type="OrthoDB" id="9798386at2"/>
<name>A0A074MHW1_9BACL</name>
<evidence type="ECO:0000256" key="4">
    <source>
        <dbReference type="ARBA" id="ARBA00022825"/>
    </source>
</evidence>
<keyword evidence="3 5" id="KW-0378">Hydrolase</keyword>
<protein>
    <recommendedName>
        <fullName evidence="6">Peptidase S8/S53 domain-containing protein</fullName>
    </recommendedName>
</protein>
<sequence length="317" mass="34524">MKVSKGCFRFLLVAITCFLSGCNYSDLKGVTAEGQLVRDYVGLSTSNFQSLTGNGVTVAVIDSGIQPSENISRAKIKAFRDFVNNKSEPYDDNGHGTFIANIIAGNNQMHGLSPDVNLISLKVLDEDLQADSSSLKEALQWIYENRKVYSINIVNISIGIPDHQSDDKTELARWIHLLRTAGILIVCSAGNNGPDENTIMVPATFDDVLTVGSVLSNGTLTPDDDRITSFSSRGSGAISKPDLVTLGVNIRSFDNKEKFVTKSGTSFSAAIVTGVVADLMEKFKDKNADYVEEYLKNATYPLKVPRKEQGQGELKLR</sequence>
<evidence type="ECO:0000313" key="8">
    <source>
        <dbReference type="Proteomes" id="UP000027931"/>
    </source>
</evidence>
<dbReference type="Gene3D" id="3.40.50.200">
    <property type="entry name" value="Peptidase S8/S53 domain"/>
    <property type="match status" value="1"/>
</dbReference>
<dbReference type="GO" id="GO:0004252">
    <property type="term" value="F:serine-type endopeptidase activity"/>
    <property type="evidence" value="ECO:0007669"/>
    <property type="project" value="UniProtKB-UniRule"/>
</dbReference>
<dbReference type="RefSeq" id="WP_052035853.1">
    <property type="nucleotide sequence ID" value="NZ_JMIR01000001.1"/>
</dbReference>
<feature type="domain" description="Peptidase S8/S53" evidence="6">
    <location>
        <begin position="53"/>
        <end position="311"/>
    </location>
</feature>
<proteinExistence type="inferred from homology"/>
<dbReference type="AlphaFoldDB" id="A0A074MHW1"/>
<dbReference type="EMBL" id="JMIR01000001">
    <property type="protein sequence ID" value="KEO85277.1"/>
    <property type="molecule type" value="Genomic_DNA"/>
</dbReference>
<feature type="active site" description="Charge relay system" evidence="5">
    <location>
        <position position="95"/>
    </location>
</feature>
<dbReference type="Pfam" id="PF00082">
    <property type="entry name" value="Peptidase_S8"/>
    <property type="match status" value="1"/>
</dbReference>
<feature type="active site" description="Charge relay system" evidence="5">
    <location>
        <position position="62"/>
    </location>
</feature>
<accession>A0A074MHW1</accession>
<evidence type="ECO:0000259" key="6">
    <source>
        <dbReference type="Pfam" id="PF00082"/>
    </source>
</evidence>
<dbReference type="eggNOG" id="COG1404">
    <property type="taxonomic scope" value="Bacteria"/>
</dbReference>
<dbReference type="GO" id="GO:0006508">
    <property type="term" value="P:proteolysis"/>
    <property type="evidence" value="ECO:0007669"/>
    <property type="project" value="UniProtKB-KW"/>
</dbReference>
<dbReference type="PROSITE" id="PS51257">
    <property type="entry name" value="PROKAR_LIPOPROTEIN"/>
    <property type="match status" value="1"/>
</dbReference>
<dbReference type="SUPFAM" id="SSF52743">
    <property type="entry name" value="Subtilisin-like"/>
    <property type="match status" value="1"/>
</dbReference>
<feature type="active site" description="Charge relay system" evidence="5">
    <location>
        <position position="266"/>
    </location>
</feature>
<keyword evidence="8" id="KW-1185">Reference proteome</keyword>
<comment type="caution">
    <text evidence="7">The sequence shown here is derived from an EMBL/GenBank/DDBJ whole genome shotgun (WGS) entry which is preliminary data.</text>
</comment>
<keyword evidence="4 5" id="KW-0720">Serine protease</keyword>
<dbReference type="Proteomes" id="UP000027931">
    <property type="component" value="Unassembled WGS sequence"/>
</dbReference>
<evidence type="ECO:0000256" key="2">
    <source>
        <dbReference type="ARBA" id="ARBA00022670"/>
    </source>
</evidence>
<dbReference type="InterPro" id="IPR036852">
    <property type="entry name" value="Peptidase_S8/S53_dom_sf"/>
</dbReference>
<dbReference type="STRING" id="1157490.EL26_01585"/>
<dbReference type="InterPro" id="IPR050131">
    <property type="entry name" value="Peptidase_S8_subtilisin-like"/>
</dbReference>
<evidence type="ECO:0000313" key="7">
    <source>
        <dbReference type="EMBL" id="KEO85277.1"/>
    </source>
</evidence>
<dbReference type="InterPro" id="IPR015500">
    <property type="entry name" value="Peptidase_S8_subtilisin-rel"/>
</dbReference>
<reference evidence="7 8" key="1">
    <citation type="journal article" date="2013" name="Int. J. Syst. Evol. Microbiol.">
        <title>Tumebacillus flagellatus sp. nov., an alpha-amylase/pullulanase-producing bacterium isolated from cassava wastewater.</title>
        <authorList>
            <person name="Wang Q."/>
            <person name="Xie N."/>
            <person name="Qin Y."/>
            <person name="Shen N."/>
            <person name="Zhu J."/>
            <person name="Mi H."/>
            <person name="Huang R."/>
        </authorList>
    </citation>
    <scope>NUCLEOTIDE SEQUENCE [LARGE SCALE GENOMIC DNA]</scope>
    <source>
        <strain evidence="7 8">GST4</strain>
    </source>
</reference>
<dbReference type="PANTHER" id="PTHR43806">
    <property type="entry name" value="PEPTIDASE S8"/>
    <property type="match status" value="1"/>
</dbReference>
<dbReference type="PROSITE" id="PS51892">
    <property type="entry name" value="SUBTILASE"/>
    <property type="match status" value="1"/>
</dbReference>
<comment type="similarity">
    <text evidence="1 5">Belongs to the peptidase S8 family.</text>
</comment>
<keyword evidence="2 5" id="KW-0645">Protease</keyword>
<evidence type="ECO:0000256" key="1">
    <source>
        <dbReference type="ARBA" id="ARBA00011073"/>
    </source>
</evidence>
<evidence type="ECO:0000256" key="5">
    <source>
        <dbReference type="PROSITE-ProRule" id="PRU01240"/>
    </source>
</evidence>
<organism evidence="7 8">
    <name type="scientific">Tumebacillus flagellatus</name>
    <dbReference type="NCBI Taxonomy" id="1157490"/>
    <lineage>
        <taxon>Bacteria</taxon>
        <taxon>Bacillati</taxon>
        <taxon>Bacillota</taxon>
        <taxon>Bacilli</taxon>
        <taxon>Bacillales</taxon>
        <taxon>Alicyclobacillaceae</taxon>
        <taxon>Tumebacillus</taxon>
    </lineage>
</organism>
<dbReference type="PRINTS" id="PR00723">
    <property type="entry name" value="SUBTILISIN"/>
</dbReference>
<gene>
    <name evidence="7" type="ORF">EL26_01585</name>
</gene>
<evidence type="ECO:0000256" key="3">
    <source>
        <dbReference type="ARBA" id="ARBA00022801"/>
    </source>
</evidence>
<dbReference type="InterPro" id="IPR000209">
    <property type="entry name" value="Peptidase_S8/S53_dom"/>
</dbReference>